<accession>A0A217EHX1</accession>
<feature type="transmembrane region" description="Helical" evidence="1">
    <location>
        <begin position="65"/>
        <end position="94"/>
    </location>
</feature>
<feature type="transmembrane region" description="Helical" evidence="1">
    <location>
        <begin position="166"/>
        <end position="185"/>
    </location>
</feature>
<proteinExistence type="predicted"/>
<feature type="transmembrane region" description="Helical" evidence="1">
    <location>
        <begin position="231"/>
        <end position="250"/>
    </location>
</feature>
<dbReference type="OrthoDB" id="788359at2"/>
<feature type="transmembrane region" description="Helical" evidence="1">
    <location>
        <begin position="343"/>
        <end position="370"/>
    </location>
</feature>
<sequence length="379" mass="43604">MQLSTNLVRFSHWNRFLISFSMIATLVNPYIFGVTLYFWIFLVFFDFEFVAKVNNINKKYLLVMLMWNLLALLKMDLVLFIKLNTIFLGVVYLYLMQDKIVDYLKISFFISCLFCILQFILYFTSPSLALQFAGQGLSQNIWGEKYGTAGYANQYVTLFLPRMSGLSREGGFFASCVSVMILILIDKNKFKGKYKYLSITAYILSLSKSSIAIILVFILKIRPLINKFPRMLLILVFSILFVSIANHLNINDSKFIFAQENESIAHRLSSSYMIQHFSYDSLALGCDNSFKCVDNYVENNIIRFAANGLEPIQGINGIIVLTGYLGFLLFLFSIYIFKIDTFGVLTIVIFTSSITFITTDNFIILAYYYAYSSSLLRKN</sequence>
<gene>
    <name evidence="2" type="ORF">SAMN05444584_1933</name>
</gene>
<name>A0A217EHX1_9GAMM</name>
<dbReference type="RefSeq" id="WP_143218783.1">
    <property type="nucleotide sequence ID" value="NZ_FZLN01000004.1"/>
</dbReference>
<reference evidence="3" key="1">
    <citation type="submission" date="2017-06" db="EMBL/GenBank/DDBJ databases">
        <authorList>
            <person name="Varghese N."/>
            <person name="Submissions S."/>
        </authorList>
    </citation>
    <scope>NUCLEOTIDE SEQUENCE [LARGE SCALE GENOMIC DNA]</scope>
    <source>
        <strain evidence="3">ANC 5114</strain>
    </source>
</reference>
<feature type="transmembrane region" description="Helical" evidence="1">
    <location>
        <begin position="318"/>
        <end position="337"/>
    </location>
</feature>
<keyword evidence="1" id="KW-0812">Transmembrane</keyword>
<keyword evidence="3" id="KW-1185">Reference proteome</keyword>
<feature type="transmembrane region" description="Helical" evidence="1">
    <location>
        <begin position="197"/>
        <end position="219"/>
    </location>
</feature>
<keyword evidence="1" id="KW-0472">Membrane</keyword>
<dbReference type="EMBL" id="FZLN01000004">
    <property type="protein sequence ID" value="SNQ29954.1"/>
    <property type="molecule type" value="Genomic_DNA"/>
</dbReference>
<organism evidence="2 3">
    <name type="scientific">Acinetobacter apis</name>
    <dbReference type="NCBI Taxonomy" id="1229165"/>
    <lineage>
        <taxon>Bacteria</taxon>
        <taxon>Pseudomonadati</taxon>
        <taxon>Pseudomonadota</taxon>
        <taxon>Gammaproteobacteria</taxon>
        <taxon>Moraxellales</taxon>
        <taxon>Moraxellaceae</taxon>
        <taxon>Acinetobacter</taxon>
    </lineage>
</organism>
<protein>
    <recommendedName>
        <fullName evidence="4">O-Antigen ligase</fullName>
    </recommendedName>
</protein>
<keyword evidence="1" id="KW-1133">Transmembrane helix</keyword>
<evidence type="ECO:0008006" key="4">
    <source>
        <dbReference type="Google" id="ProtNLM"/>
    </source>
</evidence>
<dbReference type="Proteomes" id="UP000243463">
    <property type="component" value="Unassembled WGS sequence"/>
</dbReference>
<dbReference type="AlphaFoldDB" id="A0A217EHX1"/>
<feature type="transmembrane region" description="Helical" evidence="1">
    <location>
        <begin position="20"/>
        <end position="45"/>
    </location>
</feature>
<evidence type="ECO:0000313" key="3">
    <source>
        <dbReference type="Proteomes" id="UP000243463"/>
    </source>
</evidence>
<evidence type="ECO:0000256" key="1">
    <source>
        <dbReference type="SAM" id="Phobius"/>
    </source>
</evidence>
<evidence type="ECO:0000313" key="2">
    <source>
        <dbReference type="EMBL" id="SNQ29954.1"/>
    </source>
</evidence>
<feature type="transmembrane region" description="Helical" evidence="1">
    <location>
        <begin position="106"/>
        <end position="124"/>
    </location>
</feature>